<protein>
    <submittedName>
        <fullName evidence="3">Uncharacterized protein</fullName>
    </submittedName>
</protein>
<dbReference type="AlphaFoldDB" id="A0A6P2WTK5"/>
<evidence type="ECO:0000313" key="3">
    <source>
        <dbReference type="EMBL" id="VWD00262.1"/>
    </source>
</evidence>
<gene>
    <name evidence="3" type="ORF">BLA18109_04522</name>
</gene>
<reference evidence="3 4" key="1">
    <citation type="submission" date="2019-09" db="EMBL/GenBank/DDBJ databases">
        <authorList>
            <person name="Depoorter E."/>
        </authorList>
    </citation>
    <scope>NUCLEOTIDE SEQUENCE [LARGE SCALE GENOMIC DNA]</scope>
    <source>
        <strain evidence="3">R-18109</strain>
    </source>
</reference>
<evidence type="ECO:0000313" key="4">
    <source>
        <dbReference type="Proteomes" id="UP000494260"/>
    </source>
</evidence>
<accession>A0A6P2WTK5</accession>
<dbReference type="Proteomes" id="UP000494260">
    <property type="component" value="Unassembled WGS sequence"/>
</dbReference>
<evidence type="ECO:0000256" key="2">
    <source>
        <dbReference type="SAM" id="MobiDB-lite"/>
    </source>
</evidence>
<evidence type="ECO:0000256" key="1">
    <source>
        <dbReference type="ARBA" id="ARBA00006869"/>
    </source>
</evidence>
<dbReference type="EMBL" id="CABVQH010000015">
    <property type="protein sequence ID" value="VWD00262.1"/>
    <property type="molecule type" value="Genomic_DNA"/>
</dbReference>
<name>A0A6P2WTK5_BURL3</name>
<organism evidence="3 4">
    <name type="scientific">Burkholderia lata (strain ATCC 17760 / DSM 23089 / LMG 22485 / NCIMB 9086 / R18194 / 383)</name>
    <dbReference type="NCBI Taxonomy" id="482957"/>
    <lineage>
        <taxon>Bacteria</taxon>
        <taxon>Pseudomonadati</taxon>
        <taxon>Pseudomonadota</taxon>
        <taxon>Betaproteobacteria</taxon>
        <taxon>Burkholderiales</taxon>
        <taxon>Burkholderiaceae</taxon>
        <taxon>Burkholderia</taxon>
        <taxon>Burkholderia cepacia complex</taxon>
    </lineage>
</organism>
<feature type="region of interest" description="Disordered" evidence="2">
    <location>
        <begin position="1"/>
        <end position="21"/>
    </location>
</feature>
<dbReference type="RefSeq" id="WP_254609515.1">
    <property type="nucleotide sequence ID" value="NZ_CABVQH010000015.1"/>
</dbReference>
<dbReference type="Pfam" id="PF17074">
    <property type="entry name" value="Darcynin"/>
    <property type="match status" value="1"/>
</dbReference>
<sequence length="152" mass="16896">MSKRSYSRNALPPCQKGIGAPRQTATRPTLFILVKKRPEWPDFPALERLRPLREYIPPIRETQGERVSLHVYDTAFHSACVTDGGIGDAQDHHACGHVIDALRETSFRDHSFDIVESTPRVENIYETNDDAVALSAVRVHAGYGRDASAVSA</sequence>
<dbReference type="InterPro" id="IPR031409">
    <property type="entry name" value="Darcynin"/>
</dbReference>
<proteinExistence type="inferred from homology"/>
<comment type="similarity">
    <text evidence="1">Belongs to the darcynin family.</text>
</comment>